<comment type="function">
    <text evidence="1">The reaction center of purple bacteria contains a tightly bound cytochrome molecule which re-reduces the photo oxidized primary electron donor.</text>
</comment>
<evidence type="ECO:0000256" key="8">
    <source>
        <dbReference type="ARBA" id="ARBA00023004"/>
    </source>
</evidence>
<gene>
    <name evidence="10" type="ORF">GCM10022216_14700</name>
</gene>
<dbReference type="Proteomes" id="UP001500101">
    <property type="component" value="Unassembled WGS sequence"/>
</dbReference>
<evidence type="ECO:0000256" key="4">
    <source>
        <dbReference type="ARBA" id="ARBA00022531"/>
    </source>
</evidence>
<dbReference type="EMBL" id="BAAAZI010000006">
    <property type="protein sequence ID" value="GAA4137997.1"/>
    <property type="molecule type" value="Genomic_DNA"/>
</dbReference>
<feature type="chain" id="PRO_5047162021" description="Photosynthetic reaction center cytochrome c subunit" evidence="9">
    <location>
        <begin position="23"/>
        <end position="132"/>
    </location>
</feature>
<proteinExistence type="predicted"/>
<organism evidence="10 11">
    <name type="scientific">Sphingobacterium kyonggiense</name>
    <dbReference type="NCBI Taxonomy" id="714075"/>
    <lineage>
        <taxon>Bacteria</taxon>
        <taxon>Pseudomonadati</taxon>
        <taxon>Bacteroidota</taxon>
        <taxon>Sphingobacteriia</taxon>
        <taxon>Sphingobacteriales</taxon>
        <taxon>Sphingobacteriaceae</taxon>
        <taxon>Sphingobacterium</taxon>
    </lineage>
</organism>
<keyword evidence="9" id="KW-0732">Signal</keyword>
<dbReference type="Gene3D" id="1.10.468.10">
    <property type="entry name" value="Photosynthetic Reaction Center, subunit C, domain 2"/>
    <property type="match status" value="1"/>
</dbReference>
<evidence type="ECO:0000256" key="3">
    <source>
        <dbReference type="ARBA" id="ARBA00022448"/>
    </source>
</evidence>
<evidence type="ECO:0000256" key="9">
    <source>
        <dbReference type="SAM" id="SignalP"/>
    </source>
</evidence>
<evidence type="ECO:0000313" key="10">
    <source>
        <dbReference type="EMBL" id="GAA4137997.1"/>
    </source>
</evidence>
<keyword evidence="7" id="KW-0249">Electron transport</keyword>
<evidence type="ECO:0000313" key="11">
    <source>
        <dbReference type="Proteomes" id="UP001500101"/>
    </source>
</evidence>
<dbReference type="RefSeq" id="WP_344673976.1">
    <property type="nucleotide sequence ID" value="NZ_BAAAZI010000006.1"/>
</dbReference>
<keyword evidence="6" id="KW-0479">Metal-binding</keyword>
<evidence type="ECO:0000256" key="1">
    <source>
        <dbReference type="ARBA" id="ARBA00003196"/>
    </source>
</evidence>
<dbReference type="InterPro" id="IPR003158">
    <property type="entry name" value="Photosyn_RC_cyt_c-su"/>
</dbReference>
<dbReference type="SUPFAM" id="SSF48695">
    <property type="entry name" value="Multiheme cytochromes"/>
    <property type="match status" value="1"/>
</dbReference>
<evidence type="ECO:0000256" key="2">
    <source>
        <dbReference type="ARBA" id="ARBA00015978"/>
    </source>
</evidence>
<keyword evidence="11" id="KW-1185">Reference proteome</keyword>
<evidence type="ECO:0000256" key="5">
    <source>
        <dbReference type="ARBA" id="ARBA00022617"/>
    </source>
</evidence>
<dbReference type="InterPro" id="IPR036280">
    <property type="entry name" value="Multihaem_cyt_sf"/>
</dbReference>
<keyword evidence="8" id="KW-0408">Iron</keyword>
<comment type="caution">
    <text evidence="10">The sequence shown here is derived from an EMBL/GenBank/DDBJ whole genome shotgun (WGS) entry which is preliminary data.</text>
</comment>
<accession>A0ABP7YLR8</accession>
<keyword evidence="4" id="KW-0602">Photosynthesis</keyword>
<dbReference type="InterPro" id="IPR023119">
    <property type="entry name" value="Multihaem_cyt_PRC_cyt_su-like"/>
</dbReference>
<protein>
    <recommendedName>
        <fullName evidence="2">Photosynthetic reaction center cytochrome c subunit</fullName>
    </recommendedName>
</protein>
<evidence type="ECO:0000256" key="7">
    <source>
        <dbReference type="ARBA" id="ARBA00022982"/>
    </source>
</evidence>
<dbReference type="NCBIfam" id="NF033196">
    <property type="entry name" value="c_type_nonphoto"/>
    <property type="match status" value="1"/>
</dbReference>
<reference evidence="11" key="1">
    <citation type="journal article" date="2019" name="Int. J. Syst. Evol. Microbiol.">
        <title>The Global Catalogue of Microorganisms (GCM) 10K type strain sequencing project: providing services to taxonomists for standard genome sequencing and annotation.</title>
        <authorList>
            <consortium name="The Broad Institute Genomics Platform"/>
            <consortium name="The Broad Institute Genome Sequencing Center for Infectious Disease"/>
            <person name="Wu L."/>
            <person name="Ma J."/>
        </authorList>
    </citation>
    <scope>NUCLEOTIDE SEQUENCE [LARGE SCALE GENOMIC DNA]</scope>
    <source>
        <strain evidence="11">JCM 16704</strain>
    </source>
</reference>
<feature type="signal peptide" evidence="9">
    <location>
        <begin position="1"/>
        <end position="22"/>
    </location>
</feature>
<keyword evidence="3" id="KW-0813">Transport</keyword>
<evidence type="ECO:0000256" key="6">
    <source>
        <dbReference type="ARBA" id="ARBA00022723"/>
    </source>
</evidence>
<sequence length="132" mass="14764">MKNSIKTLLAVFAVIVGLTAFSTVQQDEKPKNLKVLPKNISHEELDKIMKGFNMSLGVKCNHCHAPKANGERGLDFASDSNPKKDVARYMIKMTNQINKKHFKHEHEGVVKNISCNTCHNGKTEAFTVVKTK</sequence>
<keyword evidence="5" id="KW-0349">Heme</keyword>
<name>A0ABP7YLR8_9SPHI</name>
<dbReference type="Pfam" id="PF02276">
    <property type="entry name" value="CytoC_RC"/>
    <property type="match status" value="1"/>
</dbReference>